<gene>
    <name evidence="10" type="ORF">SAMN05421743_12566</name>
</gene>
<evidence type="ECO:0000256" key="4">
    <source>
        <dbReference type="ARBA" id="ARBA00022741"/>
    </source>
</evidence>
<dbReference type="GO" id="GO:0042626">
    <property type="term" value="F:ATPase-coupled transmembrane transporter activity"/>
    <property type="evidence" value="ECO:0007669"/>
    <property type="project" value="TreeGrafter"/>
</dbReference>
<dbReference type="InterPro" id="IPR017871">
    <property type="entry name" value="ABC_transporter-like_CS"/>
</dbReference>
<evidence type="ECO:0000256" key="2">
    <source>
        <dbReference type="ARBA" id="ARBA00022448"/>
    </source>
</evidence>
<dbReference type="NCBIfam" id="TIGR04521">
    <property type="entry name" value="ECF_ATPase_2"/>
    <property type="match status" value="1"/>
</dbReference>
<dbReference type="InterPro" id="IPR027417">
    <property type="entry name" value="P-loop_NTPase"/>
</dbReference>
<dbReference type="SUPFAM" id="SSF52540">
    <property type="entry name" value="P-loop containing nucleoside triphosphate hydrolases"/>
    <property type="match status" value="1"/>
</dbReference>
<evidence type="ECO:0000256" key="6">
    <source>
        <dbReference type="ARBA" id="ARBA00022967"/>
    </source>
</evidence>
<dbReference type="GO" id="GO:0005524">
    <property type="term" value="F:ATP binding"/>
    <property type="evidence" value="ECO:0007669"/>
    <property type="project" value="UniProtKB-UniRule"/>
</dbReference>
<evidence type="ECO:0000256" key="1">
    <source>
        <dbReference type="ARBA" id="ARBA00004202"/>
    </source>
</evidence>
<keyword evidence="11" id="KW-1185">Reference proteome</keyword>
<dbReference type="InterPro" id="IPR015856">
    <property type="entry name" value="ABC_transpr_CbiO/EcfA_su"/>
</dbReference>
<dbReference type="CDD" id="cd03225">
    <property type="entry name" value="ABC_cobalt_CbiO_domain1"/>
    <property type="match status" value="1"/>
</dbReference>
<organism evidence="10 11">
    <name type="scientific">Thalassobacillus cyri</name>
    <dbReference type="NCBI Taxonomy" id="571932"/>
    <lineage>
        <taxon>Bacteria</taxon>
        <taxon>Bacillati</taxon>
        <taxon>Bacillota</taxon>
        <taxon>Bacilli</taxon>
        <taxon>Bacillales</taxon>
        <taxon>Bacillaceae</taxon>
        <taxon>Thalassobacillus</taxon>
    </lineage>
</organism>
<evidence type="ECO:0000256" key="5">
    <source>
        <dbReference type="ARBA" id="ARBA00022840"/>
    </source>
</evidence>
<dbReference type="InterPro" id="IPR030946">
    <property type="entry name" value="EcfA2"/>
</dbReference>
<dbReference type="Pfam" id="PF00005">
    <property type="entry name" value="ABC_tran"/>
    <property type="match status" value="1"/>
</dbReference>
<dbReference type="GO" id="GO:0016887">
    <property type="term" value="F:ATP hydrolysis activity"/>
    <property type="evidence" value="ECO:0007669"/>
    <property type="project" value="InterPro"/>
</dbReference>
<dbReference type="GO" id="GO:0015087">
    <property type="term" value="F:cobalt ion transmembrane transporter activity"/>
    <property type="evidence" value="ECO:0007669"/>
    <property type="project" value="UniProtKB-ARBA"/>
</dbReference>
<dbReference type="PANTHER" id="PTHR43553:SF27">
    <property type="entry name" value="ENERGY-COUPLING FACTOR TRANSPORTER ATP-BINDING PROTEIN ECFA2"/>
    <property type="match status" value="1"/>
</dbReference>
<protein>
    <recommendedName>
        <fullName evidence="8">Energy-coupling factor transporter ATP-binding protein EcfA2</fullName>
        <ecNumber evidence="8">7.-.-.-</ecNumber>
    </recommendedName>
</protein>
<keyword evidence="7 8" id="KW-0472">Membrane</keyword>
<dbReference type="Gene3D" id="3.40.50.300">
    <property type="entry name" value="P-loop containing nucleotide triphosphate hydrolases"/>
    <property type="match status" value="1"/>
</dbReference>
<keyword evidence="6" id="KW-1278">Translocase</keyword>
<evidence type="ECO:0000313" key="11">
    <source>
        <dbReference type="Proteomes" id="UP000198584"/>
    </source>
</evidence>
<keyword evidence="3 8" id="KW-1003">Cell membrane</keyword>
<proteinExistence type="inferred from homology"/>
<dbReference type="PROSITE" id="PS50893">
    <property type="entry name" value="ABC_TRANSPORTER_2"/>
    <property type="match status" value="1"/>
</dbReference>
<evidence type="ECO:0000256" key="7">
    <source>
        <dbReference type="ARBA" id="ARBA00023136"/>
    </source>
</evidence>
<reference evidence="10 11" key="1">
    <citation type="submission" date="2016-10" db="EMBL/GenBank/DDBJ databases">
        <authorList>
            <person name="de Groot N.N."/>
        </authorList>
    </citation>
    <scope>NUCLEOTIDE SEQUENCE [LARGE SCALE GENOMIC DNA]</scope>
    <source>
        <strain evidence="10 11">CCM7597</strain>
    </source>
</reference>
<sequence>MDITFKDVSYIYQPNTPFEHRALSELSFHIRSGSFIAIIGHTGSGKSTLLQHLNGLLRPTEGEVTIGTYKISADEKTKNIKSLREKVGVVFQYPEHQLFEETVEKDIGFGPLNFHVDQEEIKRRTREAIKAVDLPEELLHRSPFDLSGGQMRRVAIAGVLAMDPNVLVLDEPTAGLDPRGQREVMDMFSNLHKEKKLTTVLVTHSMEDALRYADHIIILKDGKKHLEGPPLEVLVRKKELEHVQLDVPEVIQFLSEVEEKFGKTISYHNQNIAQLAKELAAMVKGGDDHE</sequence>
<dbReference type="Proteomes" id="UP000198584">
    <property type="component" value="Unassembled WGS sequence"/>
</dbReference>
<dbReference type="AlphaFoldDB" id="A0A1H4HBJ5"/>
<feature type="domain" description="ABC transporter" evidence="9">
    <location>
        <begin position="3"/>
        <end position="246"/>
    </location>
</feature>
<evidence type="ECO:0000259" key="9">
    <source>
        <dbReference type="PROSITE" id="PS50893"/>
    </source>
</evidence>
<evidence type="ECO:0000313" key="10">
    <source>
        <dbReference type="EMBL" id="SEB19179.1"/>
    </source>
</evidence>
<dbReference type="OrthoDB" id="9784332at2"/>
<comment type="function">
    <text evidence="8">ATP-binding (A) component of a common energy-coupling factor (ECF) ABC-transporter complex.</text>
</comment>
<comment type="subcellular location">
    <subcellularLocation>
        <location evidence="1 8">Cell membrane</location>
        <topology evidence="1 8">Peripheral membrane protein</topology>
    </subcellularLocation>
</comment>
<dbReference type="SMART" id="SM00382">
    <property type="entry name" value="AAA"/>
    <property type="match status" value="1"/>
</dbReference>
<keyword evidence="2 8" id="KW-0813">Transport</keyword>
<accession>A0A1H4HBJ5</accession>
<dbReference type="STRING" id="571932.SAMN05421743_12566"/>
<name>A0A1H4HBJ5_9BACI</name>
<dbReference type="NCBIfam" id="NF010155">
    <property type="entry name" value="PRK13634.1"/>
    <property type="match status" value="1"/>
</dbReference>
<dbReference type="InterPro" id="IPR050095">
    <property type="entry name" value="ECF_ABC_transporter_ATP-bd"/>
</dbReference>
<dbReference type="EMBL" id="FNQR01000025">
    <property type="protein sequence ID" value="SEB19179.1"/>
    <property type="molecule type" value="Genomic_DNA"/>
</dbReference>
<dbReference type="PANTHER" id="PTHR43553">
    <property type="entry name" value="HEAVY METAL TRANSPORTER"/>
    <property type="match status" value="1"/>
</dbReference>
<keyword evidence="5 8" id="KW-0067">ATP-binding</keyword>
<comment type="similarity">
    <text evidence="8">Belongs to the ABC transporter superfamily. Energy-coupling factor EcfA family.</text>
</comment>
<dbReference type="PROSITE" id="PS00211">
    <property type="entry name" value="ABC_TRANSPORTER_1"/>
    <property type="match status" value="1"/>
</dbReference>
<comment type="subunit">
    <text evidence="8">Forms a stable energy-coupling factor (ECF) transporter complex composed of 2 membrane-embedded substrate-binding proteins (S component), 2 ATP-binding proteins (A component) and 2 transmembrane proteins (T component).</text>
</comment>
<dbReference type="InterPro" id="IPR003593">
    <property type="entry name" value="AAA+_ATPase"/>
</dbReference>
<evidence type="ECO:0000256" key="8">
    <source>
        <dbReference type="RuleBase" id="RU365104"/>
    </source>
</evidence>
<dbReference type="EC" id="7.-.-.-" evidence="8"/>
<evidence type="ECO:0000256" key="3">
    <source>
        <dbReference type="ARBA" id="ARBA00022475"/>
    </source>
</evidence>
<dbReference type="FunFam" id="3.40.50.300:FF:000224">
    <property type="entry name" value="Energy-coupling factor transporter ATP-binding protein EcfA"/>
    <property type="match status" value="1"/>
</dbReference>
<dbReference type="RefSeq" id="WP_093046757.1">
    <property type="nucleotide sequence ID" value="NZ_FNQR01000025.1"/>
</dbReference>
<dbReference type="GO" id="GO:0043190">
    <property type="term" value="C:ATP-binding cassette (ABC) transporter complex"/>
    <property type="evidence" value="ECO:0007669"/>
    <property type="project" value="TreeGrafter"/>
</dbReference>
<dbReference type="InterPro" id="IPR003439">
    <property type="entry name" value="ABC_transporter-like_ATP-bd"/>
</dbReference>
<keyword evidence="4 8" id="KW-0547">Nucleotide-binding</keyword>